<sequence>MAAPKKATATPAKRRKKVLKRVPEEIVKDAAVSLGRRNVSILVFGLDEFNEMFLHQFMKNLNNRLRFSAFDNNVASRMTATIGRYQHSLGRAEFINPQSVFQAGWADVIVFGTEESFELYSEGKKLQDLYKEIVVLEKF</sequence>
<gene>
    <name evidence="1" type="ORF">DSS3VP1_00083</name>
</gene>
<evidence type="ECO:0000313" key="2">
    <source>
        <dbReference type="Proteomes" id="UP000594402"/>
    </source>
</evidence>
<reference evidence="1 2" key="1">
    <citation type="submission" date="2019-10" db="EMBL/GenBank/DDBJ databases">
        <title>Isolation and characterisation of a new family of globally distributed lytic roseophage, the Naomivirus.</title>
        <authorList>
            <person name="Rihtman B."/>
            <person name="Puxty R.J."/>
            <person name="Hapeshi A."/>
            <person name="Zhan Y."/>
            <person name="Michinevski S."/>
            <person name="Waterfield N.R."/>
            <person name="Chen F."/>
            <person name="Millard A.D."/>
            <person name="Scanlan D.J."/>
            <person name="Chen Y."/>
        </authorList>
    </citation>
    <scope>NUCLEOTIDE SEQUENCE [LARGE SCALE GENOMIC DNA]</scope>
</reference>
<keyword evidence="2" id="KW-1185">Reference proteome</keyword>
<proteinExistence type="predicted"/>
<name>A0A7S5FQC6_9CAUD</name>
<accession>A0A7S5FQC6</accession>
<dbReference type="Proteomes" id="UP000594402">
    <property type="component" value="Segment"/>
</dbReference>
<organism evidence="1 2">
    <name type="scientific">Bacteriophage DSS3_VP1</name>
    <dbReference type="NCBI Taxonomy" id="2664196"/>
    <lineage>
        <taxon>Viruses</taxon>
        <taxon>Duplodnaviria</taxon>
        <taxon>Heunggongvirae</taxon>
        <taxon>Uroviricota</taxon>
        <taxon>Caudoviricetes</taxon>
        <taxon>Naomviridae</taxon>
        <taxon>Noahvirus</taxon>
        <taxon>Noahvirus arc</taxon>
    </lineage>
</organism>
<evidence type="ECO:0000313" key="1">
    <source>
        <dbReference type="EMBL" id="QGH74651.1"/>
    </source>
</evidence>
<dbReference type="EMBL" id="MN602266">
    <property type="protein sequence ID" value="QGH74651.1"/>
    <property type="molecule type" value="Genomic_DNA"/>
</dbReference>
<protein>
    <submittedName>
        <fullName evidence="1">Uncharacterized protein</fullName>
    </submittedName>
</protein>